<evidence type="ECO:0000313" key="2">
    <source>
        <dbReference type="EMBL" id="MBA4538834.1"/>
    </source>
</evidence>
<dbReference type="EMBL" id="JACEIO010000091">
    <property type="protein sequence ID" value="MBA4538834.1"/>
    <property type="molecule type" value="Genomic_DNA"/>
</dbReference>
<sequence length="92" mass="9690">MKGKYTNFFEGVGDVVENITQGATDLIKGLANGIVGMVTGLVTVVGDAGIVILSGVIPDVIEPPKLKEKADQTIDTYTQAAIQFIQDPIRTA</sequence>
<dbReference type="Proteomes" id="UP000472971">
    <property type="component" value="Unassembled WGS sequence"/>
</dbReference>
<evidence type="ECO:0000313" key="3">
    <source>
        <dbReference type="EMBL" id="NEY83193.1"/>
    </source>
</evidence>
<reference evidence="2 5" key="2">
    <citation type="submission" date="2020-07" db="EMBL/GenBank/DDBJ databases">
        <authorList>
            <person name="Feng H."/>
        </authorList>
    </citation>
    <scope>NUCLEOTIDE SEQUENCE [LARGE SCALE GENOMIC DNA]</scope>
    <source>
        <strain evidence="5">s-12</strain>
        <strain evidence="2">S-12</strain>
    </source>
</reference>
<organism evidence="3 4">
    <name type="scientific">Bacillus aquiflavi</name>
    <dbReference type="NCBI Taxonomy" id="2672567"/>
    <lineage>
        <taxon>Bacteria</taxon>
        <taxon>Bacillati</taxon>
        <taxon>Bacillota</taxon>
        <taxon>Bacilli</taxon>
        <taxon>Bacillales</taxon>
        <taxon>Bacillaceae</taxon>
        <taxon>Bacillus</taxon>
    </lineage>
</organism>
<comment type="caution">
    <text evidence="3">The sequence shown here is derived from an EMBL/GenBank/DDBJ whole genome shotgun (WGS) entry which is preliminary data.</text>
</comment>
<evidence type="ECO:0000313" key="4">
    <source>
        <dbReference type="Proteomes" id="UP000472971"/>
    </source>
</evidence>
<dbReference type="RefSeq" id="WP_218944067.1">
    <property type="nucleotide sequence ID" value="NZ_JAAIWN010000095.1"/>
</dbReference>
<feature type="transmembrane region" description="Helical" evidence="1">
    <location>
        <begin position="34"/>
        <end position="57"/>
    </location>
</feature>
<keyword evidence="1" id="KW-1133">Transmembrane helix</keyword>
<name>A0A6B3W5G2_9BACI</name>
<reference evidence="3 4" key="1">
    <citation type="submission" date="2020-02" db="EMBL/GenBank/DDBJ databases">
        <title>Bacillus aquiflavi sp. nov., isolated from yellow water of strong flavor Chinese baijiu in Yibin region of China.</title>
        <authorList>
            <person name="Xie J."/>
        </authorList>
    </citation>
    <scope>NUCLEOTIDE SEQUENCE [LARGE SCALE GENOMIC DNA]</scope>
    <source>
        <strain evidence="3 4">3H-10</strain>
    </source>
</reference>
<keyword evidence="4" id="KW-1185">Reference proteome</keyword>
<feature type="non-terminal residue" evidence="3">
    <location>
        <position position="92"/>
    </location>
</feature>
<evidence type="ECO:0000313" key="5">
    <source>
        <dbReference type="Proteomes" id="UP000570010"/>
    </source>
</evidence>
<keyword evidence="1" id="KW-0472">Membrane</keyword>
<accession>A0A6B3W5G2</accession>
<dbReference type="AlphaFoldDB" id="A0A6B3W5G2"/>
<evidence type="ECO:0000256" key="1">
    <source>
        <dbReference type="SAM" id="Phobius"/>
    </source>
</evidence>
<proteinExistence type="predicted"/>
<protein>
    <submittedName>
        <fullName evidence="3">Uncharacterized protein</fullName>
    </submittedName>
</protein>
<dbReference type="Proteomes" id="UP000570010">
    <property type="component" value="Unassembled WGS sequence"/>
</dbReference>
<dbReference type="EMBL" id="JAAIWN010000095">
    <property type="protein sequence ID" value="NEY83193.1"/>
    <property type="molecule type" value="Genomic_DNA"/>
</dbReference>
<gene>
    <name evidence="3" type="ORF">G4D64_17270</name>
    <name evidence="2" type="ORF">H1Z61_17320</name>
</gene>
<keyword evidence="1" id="KW-0812">Transmembrane</keyword>